<proteinExistence type="predicted"/>
<reference evidence="1 2" key="1">
    <citation type="journal article" date="2016" name="Int. J. Syst. Evol. Microbiol.">
        <title>Tessaracoccus flavus sp. nov., isolated from the drainage system of a lindane-producing factory.</title>
        <authorList>
            <person name="Kumari R."/>
            <person name="Singh P."/>
            <person name="Schumann P."/>
            <person name="Lal R."/>
        </authorList>
    </citation>
    <scope>NUCLEOTIDE SEQUENCE [LARGE SCALE GENOMIC DNA]</scope>
    <source>
        <strain evidence="1 2">RP1T</strain>
    </source>
</reference>
<protein>
    <submittedName>
        <fullName evidence="1">Uncharacterized protein</fullName>
    </submittedName>
</protein>
<name>A0A1Q2CFD8_9ACTN</name>
<organism evidence="1 2">
    <name type="scientific">Tessaracoccus flavus</name>
    <dbReference type="NCBI Taxonomy" id="1610493"/>
    <lineage>
        <taxon>Bacteria</taxon>
        <taxon>Bacillati</taxon>
        <taxon>Actinomycetota</taxon>
        <taxon>Actinomycetes</taxon>
        <taxon>Propionibacteriales</taxon>
        <taxon>Propionibacteriaceae</taxon>
        <taxon>Tessaracoccus</taxon>
    </lineage>
</organism>
<sequence>MEVLGLADGAALVITGMASPPTADEPPGQGTLSLPAEVATWIGEAVAAGVTFEVLKEASVALVRQGWTKKGTTATAESVTQAVVQYLRSCGYIEIVVSEVRRVSGQGWTLTGTADGSRFGGMADDGGNLVHVRVR</sequence>
<dbReference type="RefSeq" id="WP_077342238.1">
    <property type="nucleotide sequence ID" value="NZ_CP019605.1"/>
</dbReference>
<dbReference type="EMBL" id="CP019605">
    <property type="protein sequence ID" value="AQP44807.1"/>
    <property type="molecule type" value="Genomic_DNA"/>
</dbReference>
<dbReference type="KEGG" id="tfl:RPIT_08360"/>
<evidence type="ECO:0000313" key="1">
    <source>
        <dbReference type="EMBL" id="AQP44807.1"/>
    </source>
</evidence>
<accession>A0A1Q2CFD8</accession>
<dbReference type="Proteomes" id="UP000188324">
    <property type="component" value="Chromosome"/>
</dbReference>
<evidence type="ECO:0000313" key="2">
    <source>
        <dbReference type="Proteomes" id="UP000188324"/>
    </source>
</evidence>
<dbReference type="AlphaFoldDB" id="A0A1Q2CFD8"/>
<keyword evidence="2" id="KW-1185">Reference proteome</keyword>
<gene>
    <name evidence="1" type="ORF">RPIT_08360</name>
</gene>
<dbReference type="OrthoDB" id="4773342at2"/>